<dbReference type="GO" id="GO:0005524">
    <property type="term" value="F:ATP binding"/>
    <property type="evidence" value="ECO:0007669"/>
    <property type="project" value="UniProtKB-KW"/>
</dbReference>
<feature type="coiled-coil region" evidence="14">
    <location>
        <begin position="372"/>
        <end position="411"/>
    </location>
</feature>
<dbReference type="Gene3D" id="3.30.565.10">
    <property type="entry name" value="Histidine kinase-like ATPase, C-terminal domain"/>
    <property type="match status" value="1"/>
</dbReference>
<keyword evidence="7 15" id="KW-0812">Transmembrane</keyword>
<comment type="catalytic activity">
    <reaction evidence="1">
        <text>ATP + protein L-histidine = ADP + protein N-phospho-L-histidine.</text>
        <dbReference type="EC" id="2.7.13.3"/>
    </reaction>
</comment>
<evidence type="ECO:0000256" key="9">
    <source>
        <dbReference type="ARBA" id="ARBA00022777"/>
    </source>
</evidence>
<dbReference type="PROSITE" id="PS50885">
    <property type="entry name" value="HAMP"/>
    <property type="match status" value="1"/>
</dbReference>
<evidence type="ECO:0000256" key="11">
    <source>
        <dbReference type="ARBA" id="ARBA00022989"/>
    </source>
</evidence>
<dbReference type="SMART" id="SM00304">
    <property type="entry name" value="HAMP"/>
    <property type="match status" value="1"/>
</dbReference>
<dbReference type="CDD" id="cd06225">
    <property type="entry name" value="HAMP"/>
    <property type="match status" value="1"/>
</dbReference>
<dbReference type="InterPro" id="IPR050640">
    <property type="entry name" value="Bact_2-comp_sensor_kinase"/>
</dbReference>
<evidence type="ECO:0000256" key="4">
    <source>
        <dbReference type="ARBA" id="ARBA00022475"/>
    </source>
</evidence>
<evidence type="ECO:0000256" key="12">
    <source>
        <dbReference type="ARBA" id="ARBA00023012"/>
    </source>
</evidence>
<feature type="domain" description="HAMP" evidence="17">
    <location>
        <begin position="339"/>
        <end position="391"/>
    </location>
</feature>
<evidence type="ECO:0000256" key="6">
    <source>
        <dbReference type="ARBA" id="ARBA00022679"/>
    </source>
</evidence>
<dbReference type="InterPro" id="IPR004358">
    <property type="entry name" value="Sig_transdc_His_kin-like_C"/>
</dbReference>
<dbReference type="SUPFAM" id="SSF158472">
    <property type="entry name" value="HAMP domain-like"/>
    <property type="match status" value="1"/>
</dbReference>
<gene>
    <name evidence="18" type="ORF">D3H35_26275</name>
</gene>
<comment type="caution">
    <text evidence="18">The sequence shown here is derived from an EMBL/GenBank/DDBJ whole genome shotgun (WGS) entry which is preliminary data.</text>
</comment>
<dbReference type="Gene3D" id="1.10.287.130">
    <property type="match status" value="1"/>
</dbReference>
<dbReference type="EC" id="2.7.13.3" evidence="3"/>
<keyword evidence="10" id="KW-0067">ATP-binding</keyword>
<dbReference type="InterPro" id="IPR003594">
    <property type="entry name" value="HATPase_dom"/>
</dbReference>
<dbReference type="PANTHER" id="PTHR34220">
    <property type="entry name" value="SENSOR HISTIDINE KINASE YPDA"/>
    <property type="match status" value="1"/>
</dbReference>
<dbReference type="Pfam" id="PF02518">
    <property type="entry name" value="HATPase_c"/>
    <property type="match status" value="1"/>
</dbReference>
<evidence type="ECO:0000256" key="3">
    <source>
        <dbReference type="ARBA" id="ARBA00012438"/>
    </source>
</evidence>
<dbReference type="InterPro" id="IPR005467">
    <property type="entry name" value="His_kinase_dom"/>
</dbReference>
<evidence type="ECO:0000256" key="15">
    <source>
        <dbReference type="SAM" id="Phobius"/>
    </source>
</evidence>
<dbReference type="Pfam" id="PF00672">
    <property type="entry name" value="HAMP"/>
    <property type="match status" value="1"/>
</dbReference>
<evidence type="ECO:0000256" key="7">
    <source>
        <dbReference type="ARBA" id="ARBA00022692"/>
    </source>
</evidence>
<evidence type="ECO:0000256" key="2">
    <source>
        <dbReference type="ARBA" id="ARBA00004651"/>
    </source>
</evidence>
<dbReference type="AlphaFoldDB" id="A0A398CIM1"/>
<keyword evidence="13 15" id="KW-0472">Membrane</keyword>
<dbReference type="Pfam" id="PF02743">
    <property type="entry name" value="dCache_1"/>
    <property type="match status" value="1"/>
</dbReference>
<accession>A0A398CIM1</accession>
<keyword evidence="14" id="KW-0175">Coiled coil</keyword>
<comment type="subcellular location">
    <subcellularLocation>
        <location evidence="2">Cell membrane</location>
        <topology evidence="2">Multi-pass membrane protein</topology>
    </subcellularLocation>
</comment>
<dbReference type="SMART" id="SM00387">
    <property type="entry name" value="HATPase_c"/>
    <property type="match status" value="1"/>
</dbReference>
<dbReference type="InterPro" id="IPR033479">
    <property type="entry name" value="dCache_1"/>
</dbReference>
<dbReference type="Gene3D" id="3.30.450.20">
    <property type="entry name" value="PAS domain"/>
    <property type="match status" value="1"/>
</dbReference>
<keyword evidence="6" id="KW-0808">Transferase</keyword>
<organism evidence="18 19">
    <name type="scientific">Cohnella faecalis</name>
    <dbReference type="NCBI Taxonomy" id="2315694"/>
    <lineage>
        <taxon>Bacteria</taxon>
        <taxon>Bacillati</taxon>
        <taxon>Bacillota</taxon>
        <taxon>Bacilli</taxon>
        <taxon>Bacillales</taxon>
        <taxon>Paenibacillaceae</taxon>
        <taxon>Cohnella</taxon>
    </lineage>
</organism>
<dbReference type="PROSITE" id="PS50109">
    <property type="entry name" value="HIS_KIN"/>
    <property type="match status" value="1"/>
</dbReference>
<keyword evidence="11 15" id="KW-1133">Transmembrane helix</keyword>
<evidence type="ECO:0000259" key="16">
    <source>
        <dbReference type="PROSITE" id="PS50109"/>
    </source>
</evidence>
<feature type="transmembrane region" description="Helical" evidence="15">
    <location>
        <begin position="35"/>
        <end position="55"/>
    </location>
</feature>
<dbReference type="Pfam" id="PF06580">
    <property type="entry name" value="His_kinase"/>
    <property type="match status" value="1"/>
</dbReference>
<dbReference type="InterPro" id="IPR010559">
    <property type="entry name" value="Sig_transdc_His_kin_internal"/>
</dbReference>
<evidence type="ECO:0000256" key="8">
    <source>
        <dbReference type="ARBA" id="ARBA00022741"/>
    </source>
</evidence>
<proteinExistence type="predicted"/>
<keyword evidence="12" id="KW-0902">Two-component regulatory system</keyword>
<keyword evidence="9" id="KW-0418">Kinase</keyword>
<evidence type="ECO:0000313" key="19">
    <source>
        <dbReference type="Proteomes" id="UP000266340"/>
    </source>
</evidence>
<dbReference type="SUPFAM" id="SSF55874">
    <property type="entry name" value="ATPase domain of HSP90 chaperone/DNA topoisomerase II/histidine kinase"/>
    <property type="match status" value="1"/>
</dbReference>
<evidence type="ECO:0000313" key="18">
    <source>
        <dbReference type="EMBL" id="RIE00708.1"/>
    </source>
</evidence>
<keyword evidence="5" id="KW-0597">Phosphoprotein</keyword>
<keyword evidence="4" id="KW-1003">Cell membrane</keyword>
<evidence type="ECO:0000256" key="10">
    <source>
        <dbReference type="ARBA" id="ARBA00022840"/>
    </source>
</evidence>
<protein>
    <recommendedName>
        <fullName evidence="3">histidine kinase</fullName>
        <ecNumber evidence="3">2.7.13.3</ecNumber>
    </recommendedName>
</protein>
<feature type="domain" description="Histidine kinase" evidence="16">
    <location>
        <begin position="501"/>
        <end position="606"/>
    </location>
</feature>
<dbReference type="InterPro" id="IPR003660">
    <property type="entry name" value="HAMP_dom"/>
</dbReference>
<keyword evidence="8" id="KW-0547">Nucleotide-binding</keyword>
<dbReference type="GO" id="GO:0005886">
    <property type="term" value="C:plasma membrane"/>
    <property type="evidence" value="ECO:0007669"/>
    <property type="project" value="UniProtKB-SubCell"/>
</dbReference>
<name>A0A398CIM1_9BACL</name>
<dbReference type="EMBL" id="QXJM01000048">
    <property type="protein sequence ID" value="RIE00708.1"/>
    <property type="molecule type" value="Genomic_DNA"/>
</dbReference>
<feature type="transmembrane region" description="Helical" evidence="15">
    <location>
        <begin position="320"/>
        <end position="341"/>
    </location>
</feature>
<reference evidence="18 19" key="1">
    <citation type="submission" date="2018-09" db="EMBL/GenBank/DDBJ databases">
        <title>Cohnella cavernae sp. nov., isolated from a karst cave.</title>
        <authorList>
            <person name="Zhu H."/>
        </authorList>
    </citation>
    <scope>NUCLEOTIDE SEQUENCE [LARGE SCALE GENOMIC DNA]</scope>
    <source>
        <strain evidence="18 19">K2E09-144</strain>
    </source>
</reference>
<keyword evidence="19" id="KW-1185">Reference proteome</keyword>
<sequence length="617" mass="69893">MRYNGTILHRGAFRLIARGWSRLSRLVSGRLRNKLILLFSAIAACIVILLSYLSYLQSAGLNRDNYIESNRKILKLVNQNLDGYLDRIDELSISPRKDAPFMDAIISKEYSSQAYIQNQLKTLFYSGEDIEEVSIYTPSAGQLYTMSRSFVNLRQEYTDRPAEQAWYSEALKSRRFRSIESGYGRVEVSERGYFLVFHRILINIADKKPLAAISITYNLKEVSRILQDISDKPGEFIGIFNESNDVFYVKGPPLNPENTESLLRLVPNDASDTGQKSLTIDGENYLAIYNVSPRNGWKLITLTPNRVLNEEASQARRINLLAGAGAVFVLVVFIVIAANAITGRLNRFSRQIGLLGEGNFDVQSKIEGSDEIAQLSRKYNQMVARINDLIAERYEMQLNERNARLIALEAQINPHFLYNSLQAISTEAIIGGMDTIQEMVDALASSLRYSIKEAETVRVREEISHIRNYALLQQARFGERLRLHIESDERSAEAWIPKMTLQILVENAIKHGLEQMTGDIDIRIVTEEAGGLLLIRVSDNGPGIAPDRLTHIRERLAVNQLEYREGIGLNNVNARIKLLFGPESRLEIDSKAGYGTEVTVTLPMREERPYVQSVDHR</sequence>
<evidence type="ECO:0000259" key="17">
    <source>
        <dbReference type="PROSITE" id="PS50885"/>
    </source>
</evidence>
<evidence type="ECO:0000256" key="5">
    <source>
        <dbReference type="ARBA" id="ARBA00022553"/>
    </source>
</evidence>
<dbReference type="PRINTS" id="PR00344">
    <property type="entry name" value="BCTRLSENSOR"/>
</dbReference>
<dbReference type="InterPro" id="IPR036890">
    <property type="entry name" value="HATPase_C_sf"/>
</dbReference>
<evidence type="ECO:0000256" key="14">
    <source>
        <dbReference type="SAM" id="Coils"/>
    </source>
</evidence>
<dbReference type="PANTHER" id="PTHR34220:SF11">
    <property type="entry name" value="SENSOR PROTEIN KINASE HPTS"/>
    <property type="match status" value="1"/>
</dbReference>
<dbReference type="Proteomes" id="UP000266340">
    <property type="component" value="Unassembled WGS sequence"/>
</dbReference>
<evidence type="ECO:0000256" key="13">
    <source>
        <dbReference type="ARBA" id="ARBA00023136"/>
    </source>
</evidence>
<dbReference type="GO" id="GO:0000155">
    <property type="term" value="F:phosphorelay sensor kinase activity"/>
    <property type="evidence" value="ECO:0007669"/>
    <property type="project" value="InterPro"/>
</dbReference>
<evidence type="ECO:0000256" key="1">
    <source>
        <dbReference type="ARBA" id="ARBA00000085"/>
    </source>
</evidence>